<keyword evidence="1" id="KW-0560">Oxidoreductase</keyword>
<dbReference type="GO" id="GO:0045333">
    <property type="term" value="P:cellular respiration"/>
    <property type="evidence" value="ECO:0007669"/>
    <property type="project" value="UniProtKB-ARBA"/>
</dbReference>
<dbReference type="GO" id="GO:0016625">
    <property type="term" value="F:oxidoreductase activity, acting on the aldehyde or oxo group of donors, iron-sulfur protein as acceptor"/>
    <property type="evidence" value="ECO:0007669"/>
    <property type="project" value="UniProtKB-ARBA"/>
</dbReference>
<evidence type="ECO:0000259" key="2">
    <source>
        <dbReference type="Pfam" id="PF02775"/>
    </source>
</evidence>
<evidence type="ECO:0000313" key="3">
    <source>
        <dbReference type="EMBL" id="GAF69634.1"/>
    </source>
</evidence>
<dbReference type="Pfam" id="PF02775">
    <property type="entry name" value="TPP_enzyme_C"/>
    <property type="match status" value="1"/>
</dbReference>
<dbReference type="InterPro" id="IPR011766">
    <property type="entry name" value="TPP_enzyme_TPP-bd"/>
</dbReference>
<evidence type="ECO:0000256" key="1">
    <source>
        <dbReference type="ARBA" id="ARBA00023002"/>
    </source>
</evidence>
<organism evidence="3">
    <name type="scientific">marine sediment metagenome</name>
    <dbReference type="NCBI Taxonomy" id="412755"/>
    <lineage>
        <taxon>unclassified sequences</taxon>
        <taxon>metagenomes</taxon>
        <taxon>ecological metagenomes</taxon>
    </lineage>
</organism>
<dbReference type="PANTHER" id="PTHR48084:SF1">
    <property type="entry name" value="2-OXOGLUTARATE SYNTHASE SUBUNIT KORB"/>
    <property type="match status" value="1"/>
</dbReference>
<dbReference type="PANTHER" id="PTHR48084">
    <property type="entry name" value="2-OXOGLUTARATE OXIDOREDUCTASE SUBUNIT KORB-RELATED"/>
    <property type="match status" value="1"/>
</dbReference>
<dbReference type="InterPro" id="IPR029061">
    <property type="entry name" value="THDP-binding"/>
</dbReference>
<dbReference type="Gene3D" id="3.40.50.970">
    <property type="match status" value="1"/>
</dbReference>
<dbReference type="AlphaFoldDB" id="X0RLC8"/>
<dbReference type="EMBL" id="BARS01003884">
    <property type="protein sequence ID" value="GAF69634.1"/>
    <property type="molecule type" value="Genomic_DNA"/>
</dbReference>
<sequence>MANPELNVIVFSGDGDLFAIGGNHIIHAARRNVDVTVICANNFIYGMTGGQLAPTTPLDAYSSTSPYGNVEPAFNLCHLVASAGATFVARWTSLNARRLQESMEEAIDKKGFSFIEVLIPCPTTFGRRNDFDTGLKMLDYFRDNVVIRHGANPQDVPIIFGKDIAVGKFVDLKGRLTLDDRVHSIGKKKK</sequence>
<protein>
    <recommendedName>
        <fullName evidence="2">Thiamine pyrophosphate enzyme TPP-binding domain-containing protein</fullName>
    </recommendedName>
</protein>
<accession>X0RLC8</accession>
<comment type="caution">
    <text evidence="3">The sequence shown here is derived from an EMBL/GenBank/DDBJ whole genome shotgun (WGS) entry which is preliminary data.</text>
</comment>
<dbReference type="SUPFAM" id="SSF52518">
    <property type="entry name" value="Thiamin diphosphate-binding fold (THDP-binding)"/>
    <property type="match status" value="1"/>
</dbReference>
<reference evidence="3" key="1">
    <citation type="journal article" date="2014" name="Front. Microbiol.">
        <title>High frequency of phylogenetically diverse reductive dehalogenase-homologous genes in deep subseafloor sedimentary metagenomes.</title>
        <authorList>
            <person name="Kawai M."/>
            <person name="Futagami T."/>
            <person name="Toyoda A."/>
            <person name="Takaki Y."/>
            <person name="Nishi S."/>
            <person name="Hori S."/>
            <person name="Arai W."/>
            <person name="Tsubouchi T."/>
            <person name="Morono Y."/>
            <person name="Uchiyama I."/>
            <person name="Ito T."/>
            <person name="Fujiyama A."/>
            <person name="Inagaki F."/>
            <person name="Takami H."/>
        </authorList>
    </citation>
    <scope>NUCLEOTIDE SEQUENCE</scope>
    <source>
        <strain evidence="3">Expedition CK06-06</strain>
    </source>
</reference>
<gene>
    <name evidence="3" type="ORF">S01H1_07549</name>
</gene>
<proteinExistence type="predicted"/>
<name>X0RLC8_9ZZZZ</name>
<dbReference type="InterPro" id="IPR051457">
    <property type="entry name" value="2-oxoacid:Fd_oxidoreductase"/>
</dbReference>
<feature type="domain" description="Thiamine pyrophosphate enzyme TPP-binding" evidence="2">
    <location>
        <begin position="1"/>
        <end position="117"/>
    </location>
</feature>
<dbReference type="GO" id="GO:0030976">
    <property type="term" value="F:thiamine pyrophosphate binding"/>
    <property type="evidence" value="ECO:0007669"/>
    <property type="project" value="InterPro"/>
</dbReference>